<evidence type="ECO:0000259" key="3">
    <source>
        <dbReference type="PROSITE" id="PS51186"/>
    </source>
</evidence>
<proteinExistence type="predicted"/>
<dbReference type="Gene3D" id="3.40.630.30">
    <property type="match status" value="1"/>
</dbReference>
<keyword evidence="5" id="KW-1185">Reference proteome</keyword>
<keyword evidence="1" id="KW-0808">Transferase</keyword>
<dbReference type="SUPFAM" id="SSF55729">
    <property type="entry name" value="Acyl-CoA N-acyltransferases (Nat)"/>
    <property type="match status" value="1"/>
</dbReference>
<protein>
    <recommendedName>
        <fullName evidence="3">N-acetyltransferase domain-containing protein</fullName>
    </recommendedName>
</protein>
<dbReference type="CDD" id="cd04301">
    <property type="entry name" value="NAT_SF"/>
    <property type="match status" value="1"/>
</dbReference>
<reference evidence="5" key="1">
    <citation type="journal article" date="2019" name="Int. J. Syst. Evol. Microbiol.">
        <title>The Global Catalogue of Microorganisms (GCM) 10K type strain sequencing project: providing services to taxonomists for standard genome sequencing and annotation.</title>
        <authorList>
            <consortium name="The Broad Institute Genomics Platform"/>
            <consortium name="The Broad Institute Genome Sequencing Center for Infectious Disease"/>
            <person name="Wu L."/>
            <person name="Ma J."/>
        </authorList>
    </citation>
    <scope>NUCLEOTIDE SEQUENCE [LARGE SCALE GENOMIC DNA]</scope>
    <source>
        <strain evidence="5">NBRC 102520</strain>
    </source>
</reference>
<dbReference type="InterPro" id="IPR000182">
    <property type="entry name" value="GNAT_dom"/>
</dbReference>
<organism evidence="4 5">
    <name type="scientific">Bradyrhizobium iriomotense</name>
    <dbReference type="NCBI Taxonomy" id="441950"/>
    <lineage>
        <taxon>Bacteria</taxon>
        <taxon>Pseudomonadati</taxon>
        <taxon>Pseudomonadota</taxon>
        <taxon>Alphaproteobacteria</taxon>
        <taxon>Hyphomicrobiales</taxon>
        <taxon>Nitrobacteraceae</taxon>
        <taxon>Bradyrhizobium</taxon>
    </lineage>
</organism>
<dbReference type="PROSITE" id="PS51186">
    <property type="entry name" value="GNAT"/>
    <property type="match status" value="1"/>
</dbReference>
<evidence type="ECO:0000256" key="1">
    <source>
        <dbReference type="ARBA" id="ARBA00022679"/>
    </source>
</evidence>
<keyword evidence="2" id="KW-0012">Acyltransferase</keyword>
<dbReference type="PANTHER" id="PTHR43877:SF2">
    <property type="entry name" value="AMINOALKYLPHOSPHONATE N-ACETYLTRANSFERASE-RELATED"/>
    <property type="match status" value="1"/>
</dbReference>
<sequence length="158" mass="17384">MQVRPAQIADADHAIDVVRRSIQELCDLDHRGDLATLSMWLSNKTADNMRRWIAAHTVLVAIEGEQIAGVASVRSDGAVLLNYVAPEARFKGACKLLMHEIELWASHRGLEWLTLDSTATALRFYLSNGWAIAGPPQPGFGVTMRHPMRKAVTVAPTT</sequence>
<gene>
    <name evidence="4" type="ORF">GCM10007857_22560</name>
</gene>
<comment type="caution">
    <text evidence="4">The sequence shown here is derived from an EMBL/GenBank/DDBJ whole genome shotgun (WGS) entry which is preliminary data.</text>
</comment>
<feature type="domain" description="N-acetyltransferase" evidence="3">
    <location>
        <begin position="1"/>
        <end position="149"/>
    </location>
</feature>
<dbReference type="Proteomes" id="UP001156905">
    <property type="component" value="Unassembled WGS sequence"/>
</dbReference>
<dbReference type="Pfam" id="PF13673">
    <property type="entry name" value="Acetyltransf_10"/>
    <property type="match status" value="1"/>
</dbReference>
<dbReference type="InterPro" id="IPR050832">
    <property type="entry name" value="Bact_Acetyltransf"/>
</dbReference>
<evidence type="ECO:0000313" key="5">
    <source>
        <dbReference type="Proteomes" id="UP001156905"/>
    </source>
</evidence>
<accession>A0ABQ6AVV7</accession>
<dbReference type="PANTHER" id="PTHR43877">
    <property type="entry name" value="AMINOALKYLPHOSPHONATE N-ACETYLTRANSFERASE-RELATED-RELATED"/>
    <property type="match status" value="1"/>
</dbReference>
<dbReference type="EMBL" id="BSOW01000006">
    <property type="protein sequence ID" value="GLR85545.1"/>
    <property type="molecule type" value="Genomic_DNA"/>
</dbReference>
<evidence type="ECO:0000313" key="4">
    <source>
        <dbReference type="EMBL" id="GLR85545.1"/>
    </source>
</evidence>
<name>A0ABQ6AVV7_9BRAD</name>
<evidence type="ECO:0000256" key="2">
    <source>
        <dbReference type="ARBA" id="ARBA00023315"/>
    </source>
</evidence>
<dbReference type="InterPro" id="IPR016181">
    <property type="entry name" value="Acyl_CoA_acyltransferase"/>
</dbReference>